<organism evidence="1 2">
    <name type="scientific">Diversispora epigaea</name>
    <dbReference type="NCBI Taxonomy" id="1348612"/>
    <lineage>
        <taxon>Eukaryota</taxon>
        <taxon>Fungi</taxon>
        <taxon>Fungi incertae sedis</taxon>
        <taxon>Mucoromycota</taxon>
        <taxon>Glomeromycotina</taxon>
        <taxon>Glomeromycetes</taxon>
        <taxon>Diversisporales</taxon>
        <taxon>Diversisporaceae</taxon>
        <taxon>Diversispora</taxon>
    </lineage>
</organism>
<evidence type="ECO:0000313" key="2">
    <source>
        <dbReference type="Proteomes" id="UP000266861"/>
    </source>
</evidence>
<protein>
    <submittedName>
        <fullName evidence="1">Uncharacterized protein</fullName>
    </submittedName>
</protein>
<dbReference type="AlphaFoldDB" id="A0A397J2M8"/>
<proteinExistence type="predicted"/>
<dbReference type="EMBL" id="PQFF01000128">
    <property type="protein sequence ID" value="RHZ80266.1"/>
    <property type="molecule type" value="Genomic_DNA"/>
</dbReference>
<dbReference type="OrthoDB" id="2381483at2759"/>
<gene>
    <name evidence="1" type="ORF">Glove_137g84</name>
</gene>
<evidence type="ECO:0000313" key="1">
    <source>
        <dbReference type="EMBL" id="RHZ80266.1"/>
    </source>
</evidence>
<dbReference type="Proteomes" id="UP000266861">
    <property type="component" value="Unassembled WGS sequence"/>
</dbReference>
<name>A0A397J2M8_9GLOM</name>
<keyword evidence="2" id="KW-1185">Reference proteome</keyword>
<reference evidence="1 2" key="1">
    <citation type="submission" date="2018-08" db="EMBL/GenBank/DDBJ databases">
        <title>Genome and evolution of the arbuscular mycorrhizal fungus Diversispora epigaea (formerly Glomus versiforme) and its bacterial endosymbionts.</title>
        <authorList>
            <person name="Sun X."/>
            <person name="Fei Z."/>
            <person name="Harrison M."/>
        </authorList>
    </citation>
    <scope>NUCLEOTIDE SEQUENCE [LARGE SCALE GENOMIC DNA]</scope>
    <source>
        <strain evidence="1 2">IT104</strain>
    </source>
</reference>
<sequence>MEDLDNGLFFDMAPKLDIVKYEIKITEYQKKPVKLKILINQAVVEGFKAQPATEINPAIMNLILWHAKNIISDGNEGLNKYF</sequence>
<comment type="caution">
    <text evidence="1">The sequence shown here is derived from an EMBL/GenBank/DDBJ whole genome shotgun (WGS) entry which is preliminary data.</text>
</comment>
<accession>A0A397J2M8</accession>